<evidence type="ECO:0000313" key="1">
    <source>
        <dbReference type="EMBL" id="KII67951.1"/>
    </source>
</evidence>
<comment type="caution">
    <text evidence="1">The sequence shown here is derived from an EMBL/GenBank/DDBJ whole genome shotgun (WGS) entry which is preliminary data.</text>
</comment>
<name>A0A0C2ML51_THEKT</name>
<evidence type="ECO:0000313" key="2">
    <source>
        <dbReference type="Proteomes" id="UP000031668"/>
    </source>
</evidence>
<dbReference type="EMBL" id="JWZT01002990">
    <property type="protein sequence ID" value="KII67951.1"/>
    <property type="molecule type" value="Genomic_DNA"/>
</dbReference>
<reference evidence="1 2" key="1">
    <citation type="journal article" date="2014" name="Genome Biol. Evol.">
        <title>The genome of the myxosporean Thelohanellus kitauei shows adaptations to nutrient acquisition within its fish host.</title>
        <authorList>
            <person name="Yang Y."/>
            <person name="Xiong J."/>
            <person name="Zhou Z."/>
            <person name="Huo F."/>
            <person name="Miao W."/>
            <person name="Ran C."/>
            <person name="Liu Y."/>
            <person name="Zhang J."/>
            <person name="Feng J."/>
            <person name="Wang M."/>
            <person name="Wang M."/>
            <person name="Wang L."/>
            <person name="Yao B."/>
        </authorList>
    </citation>
    <scope>NUCLEOTIDE SEQUENCE [LARGE SCALE GENOMIC DNA]</scope>
    <source>
        <strain evidence="1">Wuqing</strain>
    </source>
</reference>
<gene>
    <name evidence="1" type="ORF">RF11_01952</name>
</gene>
<accession>A0A0C2ML51</accession>
<keyword evidence="2" id="KW-1185">Reference proteome</keyword>
<dbReference type="AlphaFoldDB" id="A0A0C2ML51"/>
<sequence>MLHENNAYYRPNSERLFSEAHIRCIHIQDGGCLPSPLSIHGRKYTTGSYLDEMKYNLEYFSRRCDETFPTINFTLRVHPQAIPFAKYELFFIRENHERFLELEDDNGYLNLHIHFKRRGSAVFYGFIRYCLVKPTLGFEHLSHLIPTLHEKLCCGFCKCIFIILVQESKRDFETKDV</sequence>
<organism evidence="1 2">
    <name type="scientific">Thelohanellus kitauei</name>
    <name type="common">Myxosporean</name>
    <dbReference type="NCBI Taxonomy" id="669202"/>
    <lineage>
        <taxon>Eukaryota</taxon>
        <taxon>Metazoa</taxon>
        <taxon>Cnidaria</taxon>
        <taxon>Myxozoa</taxon>
        <taxon>Myxosporea</taxon>
        <taxon>Bivalvulida</taxon>
        <taxon>Platysporina</taxon>
        <taxon>Myxobolidae</taxon>
        <taxon>Thelohanellus</taxon>
    </lineage>
</organism>
<dbReference type="Proteomes" id="UP000031668">
    <property type="component" value="Unassembled WGS sequence"/>
</dbReference>
<protein>
    <submittedName>
        <fullName evidence="1">Uncharacterized protein</fullName>
    </submittedName>
</protein>
<proteinExistence type="predicted"/>